<dbReference type="KEGG" id="samb:SAM23877_6827"/>
<evidence type="ECO:0000313" key="1">
    <source>
        <dbReference type="EMBL" id="AKZ59872.1"/>
    </source>
</evidence>
<proteinExistence type="predicted"/>
<dbReference type="STRING" id="1889.SAM40697_6155"/>
<organism evidence="1 2">
    <name type="scientific">Streptomyces ambofaciens (strain ATCC 23877 / 3486 / DSM 40053 / JCM 4204 / NBRC 12836 / NRRL B-2516)</name>
    <dbReference type="NCBI Taxonomy" id="278992"/>
    <lineage>
        <taxon>Bacteria</taxon>
        <taxon>Bacillati</taxon>
        <taxon>Actinomycetota</taxon>
        <taxon>Actinomycetes</taxon>
        <taxon>Kitasatosporales</taxon>
        <taxon>Streptomycetaceae</taxon>
        <taxon>Streptomyces</taxon>
    </lineage>
</organism>
<gene>
    <name evidence="1" type="ORF">SAM23877_6827</name>
</gene>
<dbReference type="AlphaFoldDB" id="A0A0K2B465"/>
<reference evidence="2" key="1">
    <citation type="journal article" date="2015" name="J. Biotechnol.">
        <title>Complete genome sequence of Streptomyces ambofaciens ATCC 23877, the spiramycin producer.</title>
        <authorList>
            <person name="Thibessard A."/>
            <person name="Haas D."/>
            <person name="Gerbaud C."/>
            <person name="Aigle B."/>
            <person name="Lautru S."/>
            <person name="Pernodet J.L."/>
            <person name="Leblond P."/>
        </authorList>
    </citation>
    <scope>NUCLEOTIDE SEQUENCE [LARGE SCALE GENOMIC DNA]</scope>
    <source>
        <strain evidence="2">ATCC 23877 / 3486 / DSM 40053 / JCM 4204 / NBRC 12836 / NRRL B-2516</strain>
    </source>
</reference>
<dbReference type="Proteomes" id="UP000061018">
    <property type="component" value="Chromosome"/>
</dbReference>
<accession>A0A0K2B465</accession>
<sequence length="94" mass="9724">MVAHVRDTWGRVPEHPPEGLAGELAVPLSAGGAAGGIGRITSGLAVDAGQGRGLRKHPYGEYVDRPWSARATLAGRTLRPGDSLCRGTTSARPV</sequence>
<evidence type="ECO:0000313" key="2">
    <source>
        <dbReference type="Proteomes" id="UP000061018"/>
    </source>
</evidence>
<dbReference type="EMBL" id="CP012382">
    <property type="protein sequence ID" value="AKZ59872.1"/>
    <property type="molecule type" value="Genomic_DNA"/>
</dbReference>
<protein>
    <submittedName>
        <fullName evidence="1">Uncharacterized protein</fullName>
    </submittedName>
</protein>
<name>A0A0K2B465_STRA7</name>